<reference evidence="4" key="1">
    <citation type="submission" date="2025-08" db="UniProtKB">
        <authorList>
            <consortium name="RefSeq"/>
        </authorList>
    </citation>
    <scope>IDENTIFICATION</scope>
</reference>
<dbReference type="GeneID" id="115815212"/>
<keyword evidence="3" id="KW-1185">Reference proteome</keyword>
<feature type="compositionally biased region" description="Acidic residues" evidence="1">
    <location>
        <begin position="106"/>
        <end position="119"/>
    </location>
</feature>
<evidence type="ECO:0000256" key="1">
    <source>
        <dbReference type="SAM" id="MobiDB-lite"/>
    </source>
</evidence>
<feature type="compositionally biased region" description="Polar residues" evidence="1">
    <location>
        <begin position="120"/>
        <end position="142"/>
    </location>
</feature>
<feature type="domain" description="PiggyBac transposable element-derived protein" evidence="2">
    <location>
        <begin position="153"/>
        <end position="398"/>
    </location>
</feature>
<accession>A0A6J2VQJ1</accession>
<dbReference type="Pfam" id="PF13843">
    <property type="entry name" value="DDE_Tnp_1_7"/>
    <property type="match status" value="1"/>
</dbReference>
<feature type="region of interest" description="Disordered" evidence="1">
    <location>
        <begin position="79"/>
        <end position="145"/>
    </location>
</feature>
<dbReference type="PANTHER" id="PTHR46599:SF3">
    <property type="entry name" value="PIGGYBAC TRANSPOSABLE ELEMENT-DERIVED PROTEIN 4"/>
    <property type="match status" value="1"/>
</dbReference>
<protein>
    <submittedName>
        <fullName evidence="4">PiggyBac transposable element-derived protein 4-like</fullName>
    </submittedName>
</protein>
<dbReference type="AlphaFoldDB" id="A0A6J2VQJ1"/>
<sequence length="431" mass="48188">MDKNTFAKDRVKNGNRKTRVLAVKKRSKVNAPNCKYGQMNAATWKGGGQLIKLTPSVSQTSKSRVKLTDDQIRQIFQEDSDAENVLRAEESDSSEEESPGNLTALDDPEYFEVASEDSENGSWRTGQFTPSPVTFDGSQSGVRTHPHEVREGECFKLFLNTSTVGVIANETNKYAEIPREKSGGVGKIWRWVDTSVAEIYTFLATVMIMGLVKKNNMRDYWTADPMLSTPFFPIVFSQDRFFLPLCTLHFSDSSPSSDPLHKIRNILNSILKSFSHVFYPHKDLCIDESILKWKGRLSFKQYIPSKWHRFGVKLFVLCDVLTGYVQDLIVYTGSSTDILPFDGVGMSGAVVLTLLQPYLNKGHTVLMGNWYSSPALFQCLLGNQTGACGTVRPTRKGICWKNSTLLGGHHLVDGLRWTIPSASLPVTSPHQ</sequence>
<organism evidence="3 4">
    <name type="scientific">Chanos chanos</name>
    <name type="common">Milkfish</name>
    <name type="synonym">Mugil chanos</name>
    <dbReference type="NCBI Taxonomy" id="29144"/>
    <lineage>
        <taxon>Eukaryota</taxon>
        <taxon>Metazoa</taxon>
        <taxon>Chordata</taxon>
        <taxon>Craniata</taxon>
        <taxon>Vertebrata</taxon>
        <taxon>Euteleostomi</taxon>
        <taxon>Actinopterygii</taxon>
        <taxon>Neopterygii</taxon>
        <taxon>Teleostei</taxon>
        <taxon>Ostariophysi</taxon>
        <taxon>Gonorynchiformes</taxon>
        <taxon>Chanidae</taxon>
        <taxon>Chanos</taxon>
    </lineage>
</organism>
<evidence type="ECO:0000313" key="3">
    <source>
        <dbReference type="Proteomes" id="UP000504632"/>
    </source>
</evidence>
<evidence type="ECO:0000259" key="2">
    <source>
        <dbReference type="Pfam" id="PF13843"/>
    </source>
</evidence>
<dbReference type="PANTHER" id="PTHR46599">
    <property type="entry name" value="PIGGYBAC TRANSPOSABLE ELEMENT-DERIVED PROTEIN 4"/>
    <property type="match status" value="1"/>
</dbReference>
<name>A0A6J2VQJ1_CHACN</name>
<dbReference type="Proteomes" id="UP000504632">
    <property type="component" value="Chromosome 6"/>
</dbReference>
<dbReference type="InterPro" id="IPR029526">
    <property type="entry name" value="PGBD"/>
</dbReference>
<dbReference type="RefSeq" id="XP_030634034.1">
    <property type="nucleotide sequence ID" value="XM_030778174.1"/>
</dbReference>
<proteinExistence type="predicted"/>
<gene>
    <name evidence="4" type="primary">LOC115815212</name>
</gene>
<dbReference type="OrthoDB" id="9986773at2759"/>
<dbReference type="InParanoid" id="A0A6J2VQJ1"/>
<evidence type="ECO:0000313" key="4">
    <source>
        <dbReference type="RefSeq" id="XP_030634034.1"/>
    </source>
</evidence>